<evidence type="ECO:0000256" key="2">
    <source>
        <dbReference type="SAM" id="MobiDB-lite"/>
    </source>
</evidence>
<comment type="caution">
    <text evidence="4">The sequence shown here is derived from an EMBL/GenBank/DDBJ whole genome shotgun (WGS) entry which is preliminary data.</text>
</comment>
<dbReference type="Gramene" id="Psat04G0225000-T1">
    <property type="protein sequence ID" value="KAI5417570.1"/>
    <property type="gene ID" value="KIW84_042250"/>
</dbReference>
<organism evidence="4 5">
    <name type="scientific">Pisum sativum</name>
    <name type="common">Garden pea</name>
    <name type="synonym">Lathyrus oleraceus</name>
    <dbReference type="NCBI Taxonomy" id="3888"/>
    <lineage>
        <taxon>Eukaryota</taxon>
        <taxon>Viridiplantae</taxon>
        <taxon>Streptophyta</taxon>
        <taxon>Embryophyta</taxon>
        <taxon>Tracheophyta</taxon>
        <taxon>Spermatophyta</taxon>
        <taxon>Magnoliopsida</taxon>
        <taxon>eudicotyledons</taxon>
        <taxon>Gunneridae</taxon>
        <taxon>Pentapetalae</taxon>
        <taxon>rosids</taxon>
        <taxon>fabids</taxon>
        <taxon>Fabales</taxon>
        <taxon>Fabaceae</taxon>
        <taxon>Papilionoideae</taxon>
        <taxon>50 kb inversion clade</taxon>
        <taxon>NPAAA clade</taxon>
        <taxon>Hologalegina</taxon>
        <taxon>IRL clade</taxon>
        <taxon>Fabeae</taxon>
        <taxon>Lathyrus</taxon>
    </lineage>
</organism>
<dbReference type="SUPFAM" id="SSF57756">
    <property type="entry name" value="Retrovirus zinc finger-like domains"/>
    <property type="match status" value="1"/>
</dbReference>
<feature type="compositionally biased region" description="Basic residues" evidence="2">
    <location>
        <begin position="123"/>
        <end position="133"/>
    </location>
</feature>
<keyword evidence="1" id="KW-0863">Zinc-finger</keyword>
<keyword evidence="1" id="KW-0862">Zinc</keyword>
<feature type="domain" description="CCHC-type" evidence="3">
    <location>
        <begin position="153"/>
        <end position="168"/>
    </location>
</feature>
<protein>
    <recommendedName>
        <fullName evidence="3">CCHC-type domain-containing protein</fullName>
    </recommendedName>
</protein>
<dbReference type="AlphaFoldDB" id="A0A9D4XDW0"/>
<accession>A0A9D4XDW0</accession>
<dbReference type="GO" id="GO:0003676">
    <property type="term" value="F:nucleic acid binding"/>
    <property type="evidence" value="ECO:0007669"/>
    <property type="project" value="InterPro"/>
</dbReference>
<dbReference type="PROSITE" id="PS50158">
    <property type="entry name" value="ZF_CCHC"/>
    <property type="match status" value="1"/>
</dbReference>
<evidence type="ECO:0000256" key="1">
    <source>
        <dbReference type="PROSITE-ProRule" id="PRU00047"/>
    </source>
</evidence>
<feature type="compositionally biased region" description="Low complexity" evidence="2">
    <location>
        <begin position="175"/>
        <end position="189"/>
    </location>
</feature>
<sequence length="199" mass="22438">MGYPGVLEMWYDFAGTLKELINDFDAIELLNWSKTHGKVDVYIVHPISQPDVVDVIDVQAFHATMKLHASNVKLKTLHITFLPCIGRRLTWLAIDLSPTQPMAKAYGKRPHTSNILPPPSRRAPVRPKGRRKKDVNEKRKDTTTVSRKWMPNKCSVCGKSGHNKSTCPIVPSQPAPSQTQPTTRLQTRLSPKRTQHTNS</sequence>
<evidence type="ECO:0000313" key="4">
    <source>
        <dbReference type="EMBL" id="KAI5417570.1"/>
    </source>
</evidence>
<gene>
    <name evidence="4" type="ORF">KIW84_042250</name>
</gene>
<reference evidence="4 5" key="1">
    <citation type="journal article" date="2022" name="Nat. Genet.">
        <title>Improved pea reference genome and pan-genome highlight genomic features and evolutionary characteristics.</title>
        <authorList>
            <person name="Yang T."/>
            <person name="Liu R."/>
            <person name="Luo Y."/>
            <person name="Hu S."/>
            <person name="Wang D."/>
            <person name="Wang C."/>
            <person name="Pandey M.K."/>
            <person name="Ge S."/>
            <person name="Xu Q."/>
            <person name="Li N."/>
            <person name="Li G."/>
            <person name="Huang Y."/>
            <person name="Saxena R.K."/>
            <person name="Ji Y."/>
            <person name="Li M."/>
            <person name="Yan X."/>
            <person name="He Y."/>
            <person name="Liu Y."/>
            <person name="Wang X."/>
            <person name="Xiang C."/>
            <person name="Varshney R.K."/>
            <person name="Ding H."/>
            <person name="Gao S."/>
            <person name="Zong X."/>
        </authorList>
    </citation>
    <scope>NUCLEOTIDE SEQUENCE [LARGE SCALE GENOMIC DNA]</scope>
    <source>
        <strain evidence="4 5">cv. Zhongwan 6</strain>
    </source>
</reference>
<dbReference type="EMBL" id="JAMSHJ010000004">
    <property type="protein sequence ID" value="KAI5417570.1"/>
    <property type="molecule type" value="Genomic_DNA"/>
</dbReference>
<dbReference type="Proteomes" id="UP001058974">
    <property type="component" value="Chromosome 4"/>
</dbReference>
<proteinExistence type="predicted"/>
<keyword evidence="5" id="KW-1185">Reference proteome</keyword>
<keyword evidence="1" id="KW-0479">Metal-binding</keyword>
<feature type="compositionally biased region" description="Basic residues" evidence="2">
    <location>
        <begin position="190"/>
        <end position="199"/>
    </location>
</feature>
<evidence type="ECO:0000313" key="5">
    <source>
        <dbReference type="Proteomes" id="UP001058974"/>
    </source>
</evidence>
<evidence type="ECO:0000259" key="3">
    <source>
        <dbReference type="PROSITE" id="PS50158"/>
    </source>
</evidence>
<name>A0A9D4XDW0_PEA</name>
<dbReference type="GO" id="GO:0008270">
    <property type="term" value="F:zinc ion binding"/>
    <property type="evidence" value="ECO:0007669"/>
    <property type="project" value="UniProtKB-KW"/>
</dbReference>
<feature type="region of interest" description="Disordered" evidence="2">
    <location>
        <begin position="103"/>
        <end position="199"/>
    </location>
</feature>
<dbReference type="InterPro" id="IPR001878">
    <property type="entry name" value="Znf_CCHC"/>
</dbReference>
<dbReference type="InterPro" id="IPR036875">
    <property type="entry name" value="Znf_CCHC_sf"/>
</dbReference>